<proteinExistence type="predicted"/>
<gene>
    <name evidence="2" type="ORF">PHYBOEH_000407</name>
</gene>
<organism evidence="2 3">
    <name type="scientific">Phytophthora boehmeriae</name>
    <dbReference type="NCBI Taxonomy" id="109152"/>
    <lineage>
        <taxon>Eukaryota</taxon>
        <taxon>Sar</taxon>
        <taxon>Stramenopiles</taxon>
        <taxon>Oomycota</taxon>
        <taxon>Peronosporomycetes</taxon>
        <taxon>Peronosporales</taxon>
        <taxon>Peronosporaceae</taxon>
        <taxon>Phytophthora</taxon>
    </lineage>
</organism>
<accession>A0A8T1WZJ9</accession>
<feature type="compositionally biased region" description="Polar residues" evidence="1">
    <location>
        <begin position="31"/>
        <end position="40"/>
    </location>
</feature>
<feature type="region of interest" description="Disordered" evidence="1">
    <location>
        <begin position="1"/>
        <end position="52"/>
    </location>
</feature>
<evidence type="ECO:0000256" key="1">
    <source>
        <dbReference type="SAM" id="MobiDB-lite"/>
    </source>
</evidence>
<evidence type="ECO:0000313" key="2">
    <source>
        <dbReference type="EMBL" id="KAG7397648.1"/>
    </source>
</evidence>
<evidence type="ECO:0000313" key="3">
    <source>
        <dbReference type="Proteomes" id="UP000693981"/>
    </source>
</evidence>
<reference evidence="2" key="1">
    <citation type="submission" date="2021-02" db="EMBL/GenBank/DDBJ databases">
        <authorList>
            <person name="Palmer J.M."/>
        </authorList>
    </citation>
    <scope>NUCLEOTIDE SEQUENCE</scope>
    <source>
        <strain evidence="2">SCRP23</strain>
    </source>
</reference>
<keyword evidence="3" id="KW-1185">Reference proteome</keyword>
<dbReference type="Proteomes" id="UP000693981">
    <property type="component" value="Unassembled WGS sequence"/>
</dbReference>
<comment type="caution">
    <text evidence="2">The sequence shown here is derived from an EMBL/GenBank/DDBJ whole genome shotgun (WGS) entry which is preliminary data.</text>
</comment>
<name>A0A8T1WZJ9_9STRA</name>
<dbReference type="EMBL" id="JAGDFL010000105">
    <property type="protein sequence ID" value="KAG7397648.1"/>
    <property type="molecule type" value="Genomic_DNA"/>
</dbReference>
<sequence>MSEHVRLANTPGNLQYLHDQSEARSDCAPQKNVQDPSTAAKTRHDSTRSKFAQKVNGLFEGKKAGTMLTTDAAEEEARKRVFAEQYIASQAVVKMTHVPRR</sequence>
<dbReference type="OrthoDB" id="118249at2759"/>
<protein>
    <submittedName>
        <fullName evidence="2">Uncharacterized protein</fullName>
    </submittedName>
</protein>
<dbReference type="AlphaFoldDB" id="A0A8T1WZJ9"/>